<keyword evidence="3" id="KW-1185">Reference proteome</keyword>
<comment type="caution">
    <text evidence="2">The sequence shown here is derived from an EMBL/GenBank/DDBJ whole genome shotgun (WGS) entry which is preliminary data.</text>
</comment>
<name>A0A060S6K9_PYCCI</name>
<gene>
    <name evidence="2" type="ORF">BN946_scf184354.g2</name>
</gene>
<feature type="region of interest" description="Disordered" evidence="1">
    <location>
        <begin position="122"/>
        <end position="155"/>
    </location>
</feature>
<sequence length="155" mass="16708">MDKVRVPAPASCDVERHEGSPGALDPPAPPDAILAQKLRQYAAEKLDNKARCAKLREELGYNISSGDPVCDVETLPEGAAVQAFHDKVRELKDKSKGAETIRAALARDGIIISRQSVREILHELDPEASASRKRGKRAEEVPSTPSSSATPPPTH</sequence>
<evidence type="ECO:0000313" key="3">
    <source>
        <dbReference type="Proteomes" id="UP000029665"/>
    </source>
</evidence>
<dbReference type="AlphaFoldDB" id="A0A060S6K9"/>
<protein>
    <submittedName>
        <fullName evidence="2">Uncharacterized protein</fullName>
    </submittedName>
</protein>
<dbReference type="Proteomes" id="UP000029665">
    <property type="component" value="Unassembled WGS sequence"/>
</dbReference>
<accession>A0A060S6K9</accession>
<organism evidence="2 3">
    <name type="scientific">Pycnoporus cinnabarinus</name>
    <name type="common">Cinnabar-red polypore</name>
    <name type="synonym">Trametes cinnabarina</name>
    <dbReference type="NCBI Taxonomy" id="5643"/>
    <lineage>
        <taxon>Eukaryota</taxon>
        <taxon>Fungi</taxon>
        <taxon>Dikarya</taxon>
        <taxon>Basidiomycota</taxon>
        <taxon>Agaricomycotina</taxon>
        <taxon>Agaricomycetes</taxon>
        <taxon>Polyporales</taxon>
        <taxon>Polyporaceae</taxon>
        <taxon>Trametes</taxon>
    </lineage>
</organism>
<evidence type="ECO:0000256" key="1">
    <source>
        <dbReference type="SAM" id="MobiDB-lite"/>
    </source>
</evidence>
<reference evidence="2" key="1">
    <citation type="submission" date="2014-01" db="EMBL/GenBank/DDBJ databases">
        <title>The genome of the white-rot fungus Pycnoporus cinnabarinus: a basidiomycete model with a versatile arsenal for lignocellulosic biomass breakdown.</title>
        <authorList>
            <person name="Levasseur A."/>
            <person name="Lomascolo A."/>
            <person name="Ruiz-Duenas F.J."/>
            <person name="Uzan E."/>
            <person name="Piumi F."/>
            <person name="Kues U."/>
            <person name="Ram A.F.J."/>
            <person name="Murat C."/>
            <person name="Haon M."/>
            <person name="Benoit I."/>
            <person name="Arfi Y."/>
            <person name="Chevret D."/>
            <person name="Drula E."/>
            <person name="Kwon M.J."/>
            <person name="Gouret P."/>
            <person name="Lesage-Meessen L."/>
            <person name="Lombard V."/>
            <person name="Mariette J."/>
            <person name="Noirot C."/>
            <person name="Park J."/>
            <person name="Patyshakuliyeva A."/>
            <person name="Wieneger R.A.B."/>
            <person name="Wosten H.A.B."/>
            <person name="Martin F."/>
            <person name="Coutinho P.M."/>
            <person name="de Vries R."/>
            <person name="Martinez A.T."/>
            <person name="Klopp C."/>
            <person name="Pontarotti P."/>
            <person name="Henrissat B."/>
            <person name="Record E."/>
        </authorList>
    </citation>
    <scope>NUCLEOTIDE SEQUENCE [LARGE SCALE GENOMIC DNA]</scope>
    <source>
        <strain evidence="2">BRFM137</strain>
    </source>
</reference>
<dbReference type="EMBL" id="CCBP010000062">
    <property type="protein sequence ID" value="CDO70000.1"/>
    <property type="molecule type" value="Genomic_DNA"/>
</dbReference>
<dbReference type="OrthoDB" id="5392716at2759"/>
<evidence type="ECO:0000313" key="2">
    <source>
        <dbReference type="EMBL" id="CDO70000.1"/>
    </source>
</evidence>
<feature type="region of interest" description="Disordered" evidence="1">
    <location>
        <begin position="1"/>
        <end position="31"/>
    </location>
</feature>
<proteinExistence type="predicted"/>
<dbReference type="STRING" id="5643.A0A060S6K9"/>
<dbReference type="HOGENOM" id="CLU_1696396_0_0_1"/>